<dbReference type="InterPro" id="IPR000917">
    <property type="entry name" value="Sulfatase_N"/>
</dbReference>
<sequence>MHYDIKLARLLKKYELDTVTESYYIDRFVVEVCQPQSPNDRMVIWGAGEHTDHLLKILCKDVGIRNSIAFIVDNSEKLQNTNVKGFQVKPPSAINDDITTIVVSSYLYREPITDEIKKSYPRCRIVNIYDEKFQLPLKGPFYIHKQNTDLFMQRKIYEEASGRKQREAQLLTLIKKYLRVRDFVNGQRYIAEYVMQKYSDYAELLSLQQELNSLLTELKESLQRKTPQDLCILILDSMRARDLEKMPNLNAFASQHINYRNAYSPSTYTIASCLSMMTGKLLIDDHLMEESELDLTQSGLYGRVSQEGYRFYQYSGMHVKDHPHVNLIGTSGKKADFDTFAPASLLIWNFLTDLASRQDSRGLYVLQLWELHHPYVSGYHEKRIILPGYLPKFINKHKIQNPDLLTEAYDQYQEAMRYVDQQLQMFLEFLPPRMTAAICSDHGFCQEDGDHYGAVLPWRDENIHVPLIVRYPGDTPTVNPGLFGMKHLSEILLEIYETGALRIQPHDFVEMQRGPIRSKTMREDPLFSYQLNPNLFQGYKMIRSLTEKYVLYDNGQEEYYILPNEDVPITNPDPSIMDKYRQLINRDFYYNL</sequence>
<dbReference type="EMBL" id="JBHSNC010000017">
    <property type="protein sequence ID" value="MFC5528945.1"/>
    <property type="molecule type" value="Genomic_DNA"/>
</dbReference>
<evidence type="ECO:0000313" key="2">
    <source>
        <dbReference type="EMBL" id="MFC5528945.1"/>
    </source>
</evidence>
<proteinExistence type="predicted"/>
<keyword evidence="3" id="KW-1185">Reference proteome</keyword>
<evidence type="ECO:0000313" key="3">
    <source>
        <dbReference type="Proteomes" id="UP001596108"/>
    </source>
</evidence>
<reference evidence="3" key="1">
    <citation type="journal article" date="2019" name="Int. J. Syst. Evol. Microbiol.">
        <title>The Global Catalogue of Microorganisms (GCM) 10K type strain sequencing project: providing services to taxonomists for standard genome sequencing and annotation.</title>
        <authorList>
            <consortium name="The Broad Institute Genomics Platform"/>
            <consortium name="The Broad Institute Genome Sequencing Center for Infectious Disease"/>
            <person name="Wu L."/>
            <person name="Ma J."/>
        </authorList>
    </citation>
    <scope>NUCLEOTIDE SEQUENCE [LARGE SCALE GENOMIC DNA]</scope>
    <source>
        <strain evidence="3">CGMCC 1.18578</strain>
    </source>
</reference>
<feature type="domain" description="Sulfatase N-terminal" evidence="1">
    <location>
        <begin position="243"/>
        <end position="478"/>
    </location>
</feature>
<dbReference type="InterPro" id="IPR017850">
    <property type="entry name" value="Alkaline_phosphatase_core_sf"/>
</dbReference>
<dbReference type="Gene3D" id="3.40.50.720">
    <property type="entry name" value="NAD(P)-binding Rossmann-like Domain"/>
    <property type="match status" value="1"/>
</dbReference>
<dbReference type="Pfam" id="PF00884">
    <property type="entry name" value="Sulfatase"/>
    <property type="match status" value="1"/>
</dbReference>
<dbReference type="RefSeq" id="WP_378110814.1">
    <property type="nucleotide sequence ID" value="NZ_JBHSNC010000017.1"/>
</dbReference>
<organism evidence="2 3">
    <name type="scientific">Cohnella yongneupensis</name>
    <dbReference type="NCBI Taxonomy" id="425006"/>
    <lineage>
        <taxon>Bacteria</taxon>
        <taxon>Bacillati</taxon>
        <taxon>Bacillota</taxon>
        <taxon>Bacilli</taxon>
        <taxon>Bacillales</taxon>
        <taxon>Paenibacillaceae</taxon>
        <taxon>Cohnella</taxon>
    </lineage>
</organism>
<evidence type="ECO:0000259" key="1">
    <source>
        <dbReference type="Pfam" id="PF00884"/>
    </source>
</evidence>
<dbReference type="Proteomes" id="UP001596108">
    <property type="component" value="Unassembled WGS sequence"/>
</dbReference>
<dbReference type="Gene3D" id="3.40.720.10">
    <property type="entry name" value="Alkaline Phosphatase, subunit A"/>
    <property type="match status" value="1"/>
</dbReference>
<dbReference type="PANTHER" id="PTHR43751:SF3">
    <property type="entry name" value="SULFATASE N-TERMINAL DOMAIN-CONTAINING PROTEIN"/>
    <property type="match status" value="1"/>
</dbReference>
<name>A0ABW0QVW7_9BACL</name>
<accession>A0ABW0QVW7</accession>
<dbReference type="SUPFAM" id="SSF53649">
    <property type="entry name" value="Alkaline phosphatase-like"/>
    <property type="match status" value="1"/>
</dbReference>
<gene>
    <name evidence="2" type="ORF">ACFPQ4_05690</name>
</gene>
<dbReference type="InterPro" id="IPR052701">
    <property type="entry name" value="GAG_Ulvan_Degrading_Sulfatases"/>
</dbReference>
<dbReference type="PANTHER" id="PTHR43751">
    <property type="entry name" value="SULFATASE"/>
    <property type="match status" value="1"/>
</dbReference>
<protein>
    <submittedName>
        <fullName evidence="2">Sulfatase-like hydrolase/transferase</fullName>
    </submittedName>
</protein>
<comment type="caution">
    <text evidence="2">The sequence shown here is derived from an EMBL/GenBank/DDBJ whole genome shotgun (WGS) entry which is preliminary data.</text>
</comment>